<keyword evidence="1" id="KW-0408">Iron</keyword>
<dbReference type="OrthoDB" id="372906at2157"/>
<accession>E1RJ33</accession>
<dbReference type="SMART" id="SM00899">
    <property type="entry name" value="FeoA"/>
    <property type="match status" value="1"/>
</dbReference>
<evidence type="ECO:0000256" key="1">
    <source>
        <dbReference type="ARBA" id="ARBA00023004"/>
    </source>
</evidence>
<keyword evidence="4" id="KW-1185">Reference proteome</keyword>
<organism evidence="3 4">
    <name type="scientific">Methanolacinia petrolearia (strain DSM 11571 / OCM 486 / SEBR 4847)</name>
    <name type="common">Methanoplanus petrolearius</name>
    <dbReference type="NCBI Taxonomy" id="679926"/>
    <lineage>
        <taxon>Archaea</taxon>
        <taxon>Methanobacteriati</taxon>
        <taxon>Methanobacteriota</taxon>
        <taxon>Stenosarchaea group</taxon>
        <taxon>Methanomicrobia</taxon>
        <taxon>Methanomicrobiales</taxon>
        <taxon>Methanomicrobiaceae</taxon>
        <taxon>Methanolacinia</taxon>
    </lineage>
</organism>
<dbReference type="HOGENOM" id="CLU_2645949_0_0_2"/>
<dbReference type="Pfam" id="PF04023">
    <property type="entry name" value="FeoA"/>
    <property type="match status" value="1"/>
</dbReference>
<dbReference type="AlphaFoldDB" id="E1RJ33"/>
<dbReference type="KEGG" id="mpi:Mpet_1952"/>
<protein>
    <submittedName>
        <fullName evidence="3">FeoA family protein</fullName>
    </submittedName>
</protein>
<proteinExistence type="predicted"/>
<evidence type="ECO:0000259" key="2">
    <source>
        <dbReference type="SMART" id="SM00899"/>
    </source>
</evidence>
<dbReference type="GO" id="GO:0046914">
    <property type="term" value="F:transition metal ion binding"/>
    <property type="evidence" value="ECO:0007669"/>
    <property type="project" value="InterPro"/>
</dbReference>
<dbReference type="EMBL" id="CP002117">
    <property type="protein sequence ID" value="ADN36703.1"/>
    <property type="molecule type" value="Genomic_DNA"/>
</dbReference>
<name>E1RJ33_METP4</name>
<dbReference type="RefSeq" id="WP_013329880.1">
    <property type="nucleotide sequence ID" value="NC_014507.1"/>
</dbReference>
<dbReference type="Proteomes" id="UP000006565">
    <property type="component" value="Chromosome"/>
</dbReference>
<dbReference type="InterPro" id="IPR038157">
    <property type="entry name" value="FeoA_core_dom"/>
</dbReference>
<evidence type="ECO:0000313" key="3">
    <source>
        <dbReference type="EMBL" id="ADN36703.1"/>
    </source>
</evidence>
<dbReference type="GeneID" id="9744429"/>
<dbReference type="Gene3D" id="2.30.30.90">
    <property type="match status" value="1"/>
</dbReference>
<reference evidence="3 4" key="1">
    <citation type="journal article" date="2010" name="Stand. Genomic Sci.">
        <title>Complete genome sequence of Methanoplanus petrolearius type strain (SEBR 4847).</title>
        <authorList>
            <person name="Brambilla E."/>
            <person name="Djao O.D."/>
            <person name="Daligault H."/>
            <person name="Lapidus A."/>
            <person name="Lucas S."/>
            <person name="Hammon N."/>
            <person name="Nolan M."/>
            <person name="Tice H."/>
            <person name="Cheng J.F."/>
            <person name="Han C."/>
            <person name="Tapia R."/>
            <person name="Goodwin L."/>
            <person name="Pitluck S."/>
            <person name="Liolios K."/>
            <person name="Ivanova N."/>
            <person name="Mavromatis K."/>
            <person name="Mikhailova N."/>
            <person name="Pati A."/>
            <person name="Chen A."/>
            <person name="Palaniappan K."/>
            <person name="Land M."/>
            <person name="Hauser L."/>
            <person name="Chang Y.J."/>
            <person name="Jeffries C.D."/>
            <person name="Rohde M."/>
            <person name="Spring S."/>
            <person name="Sikorski J."/>
            <person name="Goker M."/>
            <person name="Woyke T."/>
            <person name="Bristow J."/>
            <person name="Eisen J.A."/>
            <person name="Markowitz V."/>
            <person name="Hugenholtz P."/>
            <person name="Kyrpides N.C."/>
            <person name="Klenk H.P."/>
        </authorList>
    </citation>
    <scope>NUCLEOTIDE SEQUENCE [LARGE SCALE GENOMIC DNA]</scope>
    <source>
        <strain evidence="4">DSM 11571 / OCM 486 / SEBR 4847</strain>
    </source>
</reference>
<dbReference type="SUPFAM" id="SSF50037">
    <property type="entry name" value="C-terminal domain of transcriptional repressors"/>
    <property type="match status" value="1"/>
</dbReference>
<dbReference type="InterPro" id="IPR008988">
    <property type="entry name" value="Transcriptional_repressor_C"/>
</dbReference>
<dbReference type="STRING" id="679926.Mpet_1952"/>
<dbReference type="eggNOG" id="arCOG02102">
    <property type="taxonomic scope" value="Archaea"/>
</dbReference>
<evidence type="ECO:0000313" key="4">
    <source>
        <dbReference type="Proteomes" id="UP000006565"/>
    </source>
</evidence>
<sequence length="76" mass="8504">MVLKKLCDLSAGEKGKISEFSGYQNESECMGLYPGMMIEVLTRDSSKGPCIIKTESGRMEIVMKREIASHMQVEKD</sequence>
<feature type="domain" description="Ferrous iron transporter FeoA-like" evidence="2">
    <location>
        <begin position="4"/>
        <end position="75"/>
    </location>
</feature>
<dbReference type="InterPro" id="IPR007167">
    <property type="entry name" value="Fe-transptr_FeoA-like"/>
</dbReference>
<gene>
    <name evidence="3" type="ordered locus">Mpet_1952</name>
</gene>